<organism evidence="2 3">
    <name type="scientific">Bacteroides xylanisolvens</name>
    <dbReference type="NCBI Taxonomy" id="371601"/>
    <lineage>
        <taxon>Bacteria</taxon>
        <taxon>Pseudomonadati</taxon>
        <taxon>Bacteroidota</taxon>
        <taxon>Bacteroidia</taxon>
        <taxon>Bacteroidales</taxon>
        <taxon>Bacteroidaceae</taxon>
        <taxon>Bacteroides</taxon>
    </lineage>
</organism>
<name>A0A1Y4VA43_9BACE</name>
<comment type="caution">
    <text evidence="2">The sequence shown here is derived from an EMBL/GenBank/DDBJ whole genome shotgun (WGS) entry which is preliminary data.</text>
</comment>
<feature type="chain" id="PRO_5013187030" description="Fimbrial subunit protein C-terminal domain-containing protein" evidence="1">
    <location>
        <begin position="19"/>
        <end position="452"/>
    </location>
</feature>
<feature type="signal peptide" evidence="1">
    <location>
        <begin position="1"/>
        <end position="18"/>
    </location>
</feature>
<sequence length="452" mass="48925">MKKIIFMALFAATLSACSNENNEVTQETTNLKSLDFSFDVATPKTRMSDDEVTTAITAVRNNIQNITIEYFNASNASLGTYDLTPEQVATAKGDDQDAAAAGRKPVNISNIPSATTKVNVYMNVDKNAADINDLQIGYTKMEYRGIPKDITLKTPGGERTGDNTNDLYSVEVSVAPVLSRFEFHGKASDIKVNSSTSGTLPSGVENGTKDQAKAHVSDATIAAAEKAAQEAWRKANPGVADPSTWSFTYTVTYEYDAAYTIESIDEYYMNNIPLTKGGNLVLNANDGAGNWNDAAKDKYKVDGDMEKMFDTTVEADKVIAYNLFPQTATNGTSASTTDVKTSMPHFVLKLTTKANGTTTPRWLTIRALRTTDALPGTLITSFDAGKVYVLDAADININQYSAKLKVTANGTVGPEIPEPVDPTDPNPEPVGKDLDVLVKITEWTIVNVKPEW</sequence>
<accession>A0A1Y4VA43</accession>
<evidence type="ECO:0008006" key="4">
    <source>
        <dbReference type="Google" id="ProtNLM"/>
    </source>
</evidence>
<evidence type="ECO:0000313" key="2">
    <source>
        <dbReference type="EMBL" id="OUQ66106.1"/>
    </source>
</evidence>
<dbReference type="PROSITE" id="PS51257">
    <property type="entry name" value="PROKAR_LIPOPROTEIN"/>
    <property type="match status" value="1"/>
</dbReference>
<protein>
    <recommendedName>
        <fullName evidence="4">Fimbrial subunit protein C-terminal domain-containing protein</fullName>
    </recommendedName>
</protein>
<evidence type="ECO:0000313" key="3">
    <source>
        <dbReference type="Proteomes" id="UP000196036"/>
    </source>
</evidence>
<gene>
    <name evidence="2" type="ORF">B5E52_14140</name>
</gene>
<dbReference type="EMBL" id="NFLW01000028">
    <property type="protein sequence ID" value="OUQ66106.1"/>
    <property type="molecule type" value="Genomic_DNA"/>
</dbReference>
<dbReference type="RefSeq" id="WP_087318489.1">
    <property type="nucleotide sequence ID" value="NZ_JAHOJA010000011.1"/>
</dbReference>
<proteinExistence type="predicted"/>
<keyword evidence="1" id="KW-0732">Signal</keyword>
<evidence type="ECO:0000256" key="1">
    <source>
        <dbReference type="SAM" id="SignalP"/>
    </source>
</evidence>
<dbReference type="Proteomes" id="UP000196036">
    <property type="component" value="Unassembled WGS sequence"/>
</dbReference>
<dbReference type="AlphaFoldDB" id="A0A1Y4VA43"/>
<reference evidence="3" key="1">
    <citation type="submission" date="2017-04" db="EMBL/GenBank/DDBJ databases">
        <title>Function of individual gut microbiota members based on whole genome sequencing of pure cultures obtained from chicken caecum.</title>
        <authorList>
            <person name="Medvecky M."/>
            <person name="Cejkova D."/>
            <person name="Polansky O."/>
            <person name="Karasova D."/>
            <person name="Kubasova T."/>
            <person name="Cizek A."/>
            <person name="Rychlik I."/>
        </authorList>
    </citation>
    <scope>NUCLEOTIDE SEQUENCE [LARGE SCALE GENOMIC DNA]</scope>
    <source>
        <strain evidence="3">An109</strain>
    </source>
</reference>